<reference evidence="2 3" key="1">
    <citation type="submission" date="2019-06" db="EMBL/GenBank/DDBJ databases">
        <title>Genome sequence of Rhodobacteraceae bacterium D4M1.</title>
        <authorList>
            <person name="Cao J."/>
        </authorList>
    </citation>
    <scope>NUCLEOTIDE SEQUENCE [LARGE SCALE GENOMIC DNA]</scope>
    <source>
        <strain evidence="2 3">D4M1</strain>
    </source>
</reference>
<protein>
    <submittedName>
        <fullName evidence="2">XRE family transcriptional regulator</fullName>
    </submittedName>
</protein>
<dbReference type="GO" id="GO:0003677">
    <property type="term" value="F:DNA binding"/>
    <property type="evidence" value="ECO:0007669"/>
    <property type="project" value="InterPro"/>
</dbReference>
<dbReference type="InterPro" id="IPR010982">
    <property type="entry name" value="Lambda_DNA-bd_dom_sf"/>
</dbReference>
<dbReference type="Proteomes" id="UP000305888">
    <property type="component" value="Chromosome"/>
</dbReference>
<evidence type="ECO:0000313" key="3">
    <source>
        <dbReference type="Proteomes" id="UP000305888"/>
    </source>
</evidence>
<dbReference type="KEGG" id="ppru:FDP22_00870"/>
<proteinExistence type="predicted"/>
<feature type="domain" description="HTH cro/C1-type" evidence="1">
    <location>
        <begin position="7"/>
        <end position="60"/>
    </location>
</feature>
<sequence>MTPAQCRAARALIGMTQPDLARVSGLGLSTIVDFEKERRFVSEASRDAIRKALEKSGVELIPENGGGIGVRILRRK</sequence>
<organism evidence="2 3">
    <name type="scientific">Paroceanicella profunda</name>
    <dbReference type="NCBI Taxonomy" id="2579971"/>
    <lineage>
        <taxon>Bacteria</taxon>
        <taxon>Pseudomonadati</taxon>
        <taxon>Pseudomonadota</taxon>
        <taxon>Alphaproteobacteria</taxon>
        <taxon>Rhodobacterales</taxon>
        <taxon>Paracoccaceae</taxon>
        <taxon>Paroceanicella</taxon>
    </lineage>
</organism>
<accession>A0A5B8FTS2</accession>
<dbReference type="SUPFAM" id="SSF47413">
    <property type="entry name" value="lambda repressor-like DNA-binding domains"/>
    <property type="match status" value="1"/>
</dbReference>
<evidence type="ECO:0000259" key="1">
    <source>
        <dbReference type="PROSITE" id="PS50943"/>
    </source>
</evidence>
<dbReference type="PROSITE" id="PS50943">
    <property type="entry name" value="HTH_CROC1"/>
    <property type="match status" value="1"/>
</dbReference>
<dbReference type="Gene3D" id="1.10.260.40">
    <property type="entry name" value="lambda repressor-like DNA-binding domains"/>
    <property type="match status" value="1"/>
</dbReference>
<dbReference type="CDD" id="cd00093">
    <property type="entry name" value="HTH_XRE"/>
    <property type="match status" value="1"/>
</dbReference>
<evidence type="ECO:0000313" key="2">
    <source>
        <dbReference type="EMBL" id="QDL90470.1"/>
    </source>
</evidence>
<dbReference type="OrthoDB" id="7206663at2"/>
<dbReference type="EMBL" id="CP040818">
    <property type="protein sequence ID" value="QDL90470.1"/>
    <property type="molecule type" value="Genomic_DNA"/>
</dbReference>
<dbReference type="InterPro" id="IPR001387">
    <property type="entry name" value="Cro/C1-type_HTH"/>
</dbReference>
<gene>
    <name evidence="2" type="ORF">FDP22_00870</name>
</gene>
<dbReference type="AlphaFoldDB" id="A0A5B8FTS2"/>
<name>A0A5B8FTS2_9RHOB</name>
<keyword evidence="3" id="KW-1185">Reference proteome</keyword>